<feature type="region of interest" description="Disordered" evidence="2">
    <location>
        <begin position="100"/>
        <end position="119"/>
    </location>
</feature>
<feature type="compositionally biased region" description="Basic and acidic residues" evidence="2">
    <location>
        <begin position="100"/>
        <end position="114"/>
    </location>
</feature>
<reference evidence="3 4" key="1">
    <citation type="submission" date="2017-11" db="EMBL/GenBank/DDBJ databases">
        <title>De-novo sequencing of pomegranate (Punica granatum L.) genome.</title>
        <authorList>
            <person name="Akparov Z."/>
            <person name="Amiraslanov A."/>
            <person name="Hajiyeva S."/>
            <person name="Abbasov M."/>
            <person name="Kaur K."/>
            <person name="Hamwieh A."/>
            <person name="Solovyev V."/>
            <person name="Salamov A."/>
            <person name="Braich B."/>
            <person name="Kosarev P."/>
            <person name="Mahmoud A."/>
            <person name="Hajiyev E."/>
            <person name="Babayeva S."/>
            <person name="Izzatullayeva V."/>
            <person name="Mammadov A."/>
            <person name="Mammadov A."/>
            <person name="Sharifova S."/>
            <person name="Ojaghi J."/>
            <person name="Eynullazada K."/>
            <person name="Bayramov B."/>
            <person name="Abdulazimova A."/>
            <person name="Shahmuradov I."/>
        </authorList>
    </citation>
    <scope>NUCLEOTIDE SEQUENCE [LARGE SCALE GENOMIC DNA]</scope>
    <source>
        <strain evidence="4">cv. AG2017</strain>
        <tissue evidence="3">Leaf</tissue>
    </source>
</reference>
<dbReference type="InterPro" id="IPR010613">
    <property type="entry name" value="PES"/>
</dbReference>
<keyword evidence="4" id="KW-1185">Reference proteome</keyword>
<dbReference type="GO" id="GO:0070545">
    <property type="term" value="C:PeBoW complex"/>
    <property type="evidence" value="ECO:0007669"/>
    <property type="project" value="TreeGrafter"/>
</dbReference>
<evidence type="ECO:0000313" key="4">
    <source>
        <dbReference type="Proteomes" id="UP000233551"/>
    </source>
</evidence>
<comment type="subcellular location">
    <subcellularLocation>
        <location evidence="1">Nucleus</location>
    </subcellularLocation>
</comment>
<dbReference type="PANTHER" id="PTHR12221">
    <property type="entry name" value="PESCADILLO - RELATED"/>
    <property type="match status" value="1"/>
</dbReference>
<evidence type="ECO:0000313" key="3">
    <source>
        <dbReference type="EMBL" id="PKI79164.1"/>
    </source>
</evidence>
<protein>
    <submittedName>
        <fullName evidence="3">Uncharacterized protein</fullName>
    </submittedName>
</protein>
<dbReference type="STRING" id="22663.A0A2I0LER1"/>
<dbReference type="Proteomes" id="UP000233551">
    <property type="component" value="Unassembled WGS sequence"/>
</dbReference>
<evidence type="ECO:0000256" key="1">
    <source>
        <dbReference type="ARBA" id="ARBA00004123"/>
    </source>
</evidence>
<dbReference type="PANTHER" id="PTHR12221:SF6">
    <property type="entry name" value="PESCADILLO HOMOLOG"/>
    <property type="match status" value="1"/>
</dbReference>
<dbReference type="AlphaFoldDB" id="A0A2I0LER1"/>
<feature type="non-terminal residue" evidence="3">
    <location>
        <position position="1"/>
    </location>
</feature>
<organism evidence="3 4">
    <name type="scientific">Punica granatum</name>
    <name type="common">Pomegranate</name>
    <dbReference type="NCBI Taxonomy" id="22663"/>
    <lineage>
        <taxon>Eukaryota</taxon>
        <taxon>Viridiplantae</taxon>
        <taxon>Streptophyta</taxon>
        <taxon>Embryophyta</taxon>
        <taxon>Tracheophyta</taxon>
        <taxon>Spermatophyta</taxon>
        <taxon>Magnoliopsida</taxon>
        <taxon>eudicotyledons</taxon>
        <taxon>Gunneridae</taxon>
        <taxon>Pentapetalae</taxon>
        <taxon>rosids</taxon>
        <taxon>malvids</taxon>
        <taxon>Myrtales</taxon>
        <taxon>Lythraceae</taxon>
        <taxon>Punica</taxon>
    </lineage>
</organism>
<dbReference type="GO" id="GO:0000463">
    <property type="term" value="P:maturation of LSU-rRNA from tricistronic rRNA transcript (SSU-rRNA, 5.8S rRNA, LSU-rRNA)"/>
    <property type="evidence" value="ECO:0007669"/>
    <property type="project" value="TreeGrafter"/>
</dbReference>
<dbReference type="GO" id="GO:0003723">
    <property type="term" value="F:RNA binding"/>
    <property type="evidence" value="ECO:0007669"/>
    <property type="project" value="TreeGrafter"/>
</dbReference>
<dbReference type="EMBL" id="PGOL01000016">
    <property type="protein sequence ID" value="PKI79164.1"/>
    <property type="molecule type" value="Genomic_DNA"/>
</dbReference>
<sequence>VPPPHLSPFVDNEAEGYVPDYAETIKRLQAAARNELLPMPGVGKEDLEDPQHLVAEGIIDRTEANEAAQKKRKMLTLEKQYHDELKMELVGAQYSGAAAHQEKETVAEDAEARDQLSAPDVKQVVEDIDTLSKVVMSRKKRRLYEAMKMGKERKKAGVDLLKERKTKIEAGEKSGKK</sequence>
<proteinExistence type="predicted"/>
<evidence type="ECO:0000256" key="2">
    <source>
        <dbReference type="SAM" id="MobiDB-lite"/>
    </source>
</evidence>
<name>A0A2I0LER1_PUNGR</name>
<gene>
    <name evidence="3" type="ORF">CRG98_000456</name>
</gene>
<accession>A0A2I0LER1</accession>
<comment type="caution">
    <text evidence="3">The sequence shown here is derived from an EMBL/GenBank/DDBJ whole genome shotgun (WGS) entry which is preliminary data.</text>
</comment>